<evidence type="ECO:0000313" key="3">
    <source>
        <dbReference type="Proteomes" id="UP000289497"/>
    </source>
</evidence>
<dbReference type="Proteomes" id="UP000289497">
    <property type="component" value="Chromosome"/>
</dbReference>
<protein>
    <submittedName>
        <fullName evidence="2">Uncharacterized protein</fullName>
    </submittedName>
</protein>
<dbReference type="KEGG" id="mcou:NCTC10179_00326"/>
<sequence length="141" mass="16320">MNNSKLSLTIRIILWSLFAINLIALLVVTKSITGLVLNYPPYVKLTLTLTTMLLWTLISTFMIVFRISKITTHYMVMFILGVALAIGWIPLYLTDKKQFSWIYFKGDVFAISAILALNYFLNLIIVKRKLIITLRKYLKIK</sequence>
<evidence type="ECO:0000256" key="1">
    <source>
        <dbReference type="SAM" id="Phobius"/>
    </source>
</evidence>
<name>A0A449B6C7_9BACT</name>
<gene>
    <name evidence="2" type="ORF">NCTC10179_00326</name>
</gene>
<keyword evidence="1" id="KW-0472">Membrane</keyword>
<keyword evidence="1" id="KW-0812">Transmembrane</keyword>
<organism evidence="2 3">
    <name type="scientific">Mycoplasmopsis columboralis</name>
    <dbReference type="NCBI Taxonomy" id="171282"/>
    <lineage>
        <taxon>Bacteria</taxon>
        <taxon>Bacillati</taxon>
        <taxon>Mycoplasmatota</taxon>
        <taxon>Mycoplasmoidales</taxon>
        <taxon>Metamycoplasmataceae</taxon>
        <taxon>Mycoplasmopsis</taxon>
    </lineage>
</organism>
<feature type="transmembrane region" description="Helical" evidence="1">
    <location>
        <begin position="108"/>
        <end position="126"/>
    </location>
</feature>
<feature type="transmembrane region" description="Helical" evidence="1">
    <location>
        <begin position="45"/>
        <end position="67"/>
    </location>
</feature>
<proteinExistence type="predicted"/>
<keyword evidence="1" id="KW-1133">Transmembrane helix</keyword>
<accession>A0A449B6C7</accession>
<dbReference type="OrthoDB" id="403735at2"/>
<keyword evidence="3" id="KW-1185">Reference proteome</keyword>
<feature type="transmembrane region" description="Helical" evidence="1">
    <location>
        <begin position="12"/>
        <end position="33"/>
    </location>
</feature>
<feature type="transmembrane region" description="Helical" evidence="1">
    <location>
        <begin position="74"/>
        <end position="93"/>
    </location>
</feature>
<dbReference type="RefSeq" id="WP_036433841.1">
    <property type="nucleotide sequence ID" value="NZ_LR215039.1"/>
</dbReference>
<evidence type="ECO:0000313" key="2">
    <source>
        <dbReference type="EMBL" id="VEU76156.1"/>
    </source>
</evidence>
<dbReference type="EMBL" id="LR215039">
    <property type="protein sequence ID" value="VEU76156.1"/>
    <property type="molecule type" value="Genomic_DNA"/>
</dbReference>
<reference evidence="2 3" key="1">
    <citation type="submission" date="2019-01" db="EMBL/GenBank/DDBJ databases">
        <authorList>
            <consortium name="Pathogen Informatics"/>
        </authorList>
    </citation>
    <scope>NUCLEOTIDE SEQUENCE [LARGE SCALE GENOMIC DNA]</scope>
    <source>
        <strain evidence="2 3">NCTC10179</strain>
    </source>
</reference>
<dbReference type="AlphaFoldDB" id="A0A449B6C7"/>